<protein>
    <recommendedName>
        <fullName evidence="3">ATP-grasp domain-containing protein</fullName>
    </recommendedName>
</protein>
<keyword evidence="2" id="KW-0732">Signal</keyword>
<dbReference type="GO" id="GO:0005524">
    <property type="term" value="F:ATP binding"/>
    <property type="evidence" value="ECO:0007669"/>
    <property type="project" value="UniProtKB-UniRule"/>
</dbReference>
<keyword evidence="1" id="KW-0067">ATP-binding</keyword>
<evidence type="ECO:0000313" key="4">
    <source>
        <dbReference type="EMBL" id="KAL3855373.1"/>
    </source>
</evidence>
<evidence type="ECO:0000259" key="3">
    <source>
        <dbReference type="PROSITE" id="PS50975"/>
    </source>
</evidence>
<dbReference type="SUPFAM" id="SSF56059">
    <property type="entry name" value="Glutathione synthetase ATP-binding domain-like"/>
    <property type="match status" value="1"/>
</dbReference>
<dbReference type="Gene3D" id="3.40.50.20">
    <property type="match status" value="1"/>
</dbReference>
<dbReference type="PANTHER" id="PTHR48066">
    <property type="entry name" value="CARNOSINE SYNTHASE 1"/>
    <property type="match status" value="1"/>
</dbReference>
<evidence type="ECO:0000256" key="2">
    <source>
        <dbReference type="SAM" id="SignalP"/>
    </source>
</evidence>
<dbReference type="Pfam" id="PF13535">
    <property type="entry name" value="ATP-grasp_4"/>
    <property type="match status" value="1"/>
</dbReference>
<comment type="caution">
    <text evidence="4">The sequence shown here is derived from an EMBL/GenBank/DDBJ whole genome shotgun (WGS) entry which is preliminary data.</text>
</comment>
<organism evidence="4 5">
    <name type="scientific">Sinanodonta woodiana</name>
    <name type="common">Chinese pond mussel</name>
    <name type="synonym">Anodonta woodiana</name>
    <dbReference type="NCBI Taxonomy" id="1069815"/>
    <lineage>
        <taxon>Eukaryota</taxon>
        <taxon>Metazoa</taxon>
        <taxon>Spiralia</taxon>
        <taxon>Lophotrochozoa</taxon>
        <taxon>Mollusca</taxon>
        <taxon>Bivalvia</taxon>
        <taxon>Autobranchia</taxon>
        <taxon>Heteroconchia</taxon>
        <taxon>Palaeoheterodonta</taxon>
        <taxon>Unionida</taxon>
        <taxon>Unionoidea</taxon>
        <taxon>Unionidae</taxon>
        <taxon>Unioninae</taxon>
        <taxon>Sinanodonta</taxon>
    </lineage>
</organism>
<feature type="chain" id="PRO_5044866447" description="ATP-grasp domain-containing protein" evidence="2">
    <location>
        <begin position="29"/>
        <end position="962"/>
    </location>
</feature>
<proteinExistence type="predicted"/>
<accession>A0ABD3V485</accession>
<dbReference type="Pfam" id="PF18130">
    <property type="entry name" value="ATPgrasp_N"/>
    <property type="match status" value="1"/>
</dbReference>
<dbReference type="InterPro" id="IPR031046">
    <property type="entry name" value="CARNS1"/>
</dbReference>
<feature type="signal peptide" evidence="2">
    <location>
        <begin position="1"/>
        <end position="28"/>
    </location>
</feature>
<keyword evidence="5" id="KW-1185">Reference proteome</keyword>
<evidence type="ECO:0000313" key="5">
    <source>
        <dbReference type="Proteomes" id="UP001634394"/>
    </source>
</evidence>
<sequence>MRLCLFYNKHNYVFVLLRIVLGMDVVESDYNLSPVPDVDVTVVKTNGYYLPESSPCDQRLITITGGTPIPQEDKCVLDYYNILQNMLQETGYPETGDRTSQPKSTTLEDISICILSSPAECMAILLEGGKRCPGDMLLVLSTTWLSKKNSKSHKRLYSLYVHKAIAFGVAGQTFLETYIPPRRATYFMNFCNNVSALWQIESGTEIEDNLDCPTSSSINLRRMTSDILWTRHLMSKIGLDFPETVGFVFGTYAAYSNDMTAIRVVHVDRKKTDLENIVSAEVTKFLKRCIQNKVAMIVVRTSGMMWKDNNRLTLHYSNEHEGIIKKVSELFAWINHGDAVLLETFIETIKPAMVANGPRWSCTEDSTICMRSIVCRNHVDTPVTTNVTCGISLVRDPVKEDDTICQPLNVTLIGYGVTDEAERDIFEKEVREKSADVLNIIMTYESELNTSERGGLLAQTDVIGIEFVITRRNGTLTPVGIAVKSHNCIAKCQIFENLYPKMKGVSVRPLVETMITRSQKFIMVGKSILVIGAGGYSRQFIWKAAEGMGIQVVLVDSDPNHSAKNEVVEFIHVNFSDHTQDEQHAMTISKHIKDSQIKVDGCLTFVEDYVPLTAMCCELLNLPGATKTGALRAKHKSATLAILRERTADLPNWPKACIYTSWFSPLRSQDDIEHVKKVGRFPLIMKLEYGFCAVGVTLVRNPEEMEDKYKEIRAILKTPKDFIGIGLGHGNTMMAMEYLVGTEHDVDVIFHEGQLVAAFISDNGPTRVKTFTETTACMPSVLPYEKQRQLIVAAYQCCREIGLKNGVFNVEFMMEQTGPKLVEINGRMGGLYLRDWIRKVYGTDLLLSAFEISCGIKPYVPDPIPMGQMMGIMCIPSLHSHILKDPAYASKWKQLEATGNFNLFDKHADVGAGGFEFPFANIAVMEKDLQTARQKLMAITKDMKVVHPEYDVERFLSDFHRT</sequence>
<dbReference type="InterPro" id="IPR011761">
    <property type="entry name" value="ATP-grasp"/>
</dbReference>
<keyword evidence="1" id="KW-0547">Nucleotide-binding</keyword>
<evidence type="ECO:0000256" key="1">
    <source>
        <dbReference type="PROSITE-ProRule" id="PRU00409"/>
    </source>
</evidence>
<reference evidence="4 5" key="1">
    <citation type="submission" date="2024-11" db="EMBL/GenBank/DDBJ databases">
        <title>Chromosome-level genome assembly of the freshwater bivalve Anodonta woodiana.</title>
        <authorList>
            <person name="Chen X."/>
        </authorList>
    </citation>
    <scope>NUCLEOTIDE SEQUENCE [LARGE SCALE GENOMIC DNA]</scope>
    <source>
        <strain evidence="4">MN2024</strain>
        <tissue evidence="4">Gills</tissue>
    </source>
</reference>
<dbReference type="InterPro" id="IPR041472">
    <property type="entry name" value="BL00235/CARNS1_N"/>
</dbReference>
<feature type="domain" description="ATP-grasp" evidence="3">
    <location>
        <begin position="650"/>
        <end position="854"/>
    </location>
</feature>
<dbReference type="EMBL" id="JBJQND010000014">
    <property type="protein sequence ID" value="KAL3855373.1"/>
    <property type="molecule type" value="Genomic_DNA"/>
</dbReference>
<dbReference type="AlphaFoldDB" id="A0ABD3V485"/>
<dbReference type="Proteomes" id="UP001634394">
    <property type="component" value="Unassembled WGS sequence"/>
</dbReference>
<name>A0ABD3V485_SINWO</name>
<dbReference type="PROSITE" id="PS50975">
    <property type="entry name" value="ATP_GRASP"/>
    <property type="match status" value="1"/>
</dbReference>
<gene>
    <name evidence="4" type="ORF">ACJMK2_014584</name>
</gene>
<dbReference type="Gene3D" id="3.30.470.20">
    <property type="entry name" value="ATP-grasp fold, B domain"/>
    <property type="match status" value="1"/>
</dbReference>
<dbReference type="PANTHER" id="PTHR48066:SF1">
    <property type="entry name" value="CARNOSINE SYNTHASE 1"/>
    <property type="match status" value="1"/>
</dbReference>